<protein>
    <recommendedName>
        <fullName evidence="3">DUF2199 domain-containing protein</fullName>
    </recommendedName>
</protein>
<gene>
    <name evidence="1" type="ORF">SAMN04487993_100340</name>
</gene>
<dbReference type="InterPro" id="IPR018697">
    <property type="entry name" value="DUF2199"/>
</dbReference>
<reference evidence="1 2" key="1">
    <citation type="submission" date="2016-10" db="EMBL/GenBank/DDBJ databases">
        <authorList>
            <person name="de Groot N.N."/>
        </authorList>
    </citation>
    <scope>NUCLEOTIDE SEQUENCE [LARGE SCALE GENOMIC DNA]</scope>
    <source>
        <strain evidence="1 2">DSM 26424</strain>
    </source>
</reference>
<evidence type="ECO:0000313" key="1">
    <source>
        <dbReference type="EMBL" id="SDI30051.1"/>
    </source>
</evidence>
<dbReference type="AlphaFoldDB" id="A0A1G8JG46"/>
<sequence length="186" mass="20415">MTLLALDARWRRFNDPDRACPCCGRRFSGVFDLGFDAPEDWPYGPAPEGGEKLAGEDRLTADLCRMDGRYFLRGLLGFDIRGSEERLYLGVWAEVPEQVFRAWLATYDDPAASFEGGEGLLANTLPLLDEERASVLTLALVAPDQPPRFTASDGPLAEAQGEGLSFDGLLDLYAAFGDDIRPHLTA</sequence>
<name>A0A1G8JG46_9RHOB</name>
<evidence type="ECO:0000313" key="2">
    <source>
        <dbReference type="Proteomes" id="UP000199093"/>
    </source>
</evidence>
<evidence type="ECO:0008006" key="3">
    <source>
        <dbReference type="Google" id="ProtNLM"/>
    </source>
</evidence>
<dbReference type="Pfam" id="PF09965">
    <property type="entry name" value="DUF2199"/>
    <property type="match status" value="1"/>
</dbReference>
<dbReference type="Proteomes" id="UP000199093">
    <property type="component" value="Unassembled WGS sequence"/>
</dbReference>
<dbReference type="EMBL" id="FNEJ01000003">
    <property type="protein sequence ID" value="SDI30051.1"/>
    <property type="molecule type" value="Genomic_DNA"/>
</dbReference>
<proteinExistence type="predicted"/>
<organism evidence="1 2">
    <name type="scientific">Salipiger marinus</name>
    <dbReference type="NCBI Taxonomy" id="555512"/>
    <lineage>
        <taxon>Bacteria</taxon>
        <taxon>Pseudomonadati</taxon>
        <taxon>Pseudomonadota</taxon>
        <taxon>Alphaproteobacteria</taxon>
        <taxon>Rhodobacterales</taxon>
        <taxon>Roseobacteraceae</taxon>
        <taxon>Salipiger</taxon>
    </lineage>
</organism>
<dbReference type="RefSeq" id="WP_165616723.1">
    <property type="nucleotide sequence ID" value="NZ_FNEJ01000003.1"/>
</dbReference>
<keyword evidence="2" id="KW-1185">Reference proteome</keyword>
<accession>A0A1G8JG46</accession>
<dbReference type="STRING" id="555512.SAMN04487993_100340"/>